<dbReference type="GO" id="GO:0016020">
    <property type="term" value="C:membrane"/>
    <property type="evidence" value="ECO:0007669"/>
    <property type="project" value="UniProtKB-SubCell"/>
</dbReference>
<dbReference type="AlphaFoldDB" id="A0A1B0CA17"/>
<sequence>MEVFLSFDNSYLNLKTFYIKVLLRQTQKYYVVLNTKFRKFRINVKEDSGTPSHSFAEFDICGFDWWKENSCEIEIMAAATKFGIIMNPFQARSLSTSAPVAQLVKTPVQVFGVEGRYATALYSAATKLKQLDAVERDLNQIQAAVRGNPRVKESIASPIAQRRDLAAALKQTASQAKLADATSNLLELMAENGRLKRLDGVINAFKTIMAAHRGEVVCEVITAKPLEDAQRKQLESSLKAFLKPNETILLTSKVDPTIMGGMIVSIGDKYVDMSISKRVKKYTDLITQPC</sequence>
<evidence type="ECO:0000256" key="2">
    <source>
        <dbReference type="ARBA" id="ARBA00007046"/>
    </source>
</evidence>
<dbReference type="InterPro" id="IPR026015">
    <property type="entry name" value="ATP_synth_OSCP/delta_N_sf"/>
</dbReference>
<keyword evidence="4" id="KW-0375">Hydrogen ion transport</keyword>
<keyword evidence="3" id="KW-0813">Transport</keyword>
<dbReference type="Pfam" id="PF00213">
    <property type="entry name" value="OSCP"/>
    <property type="match status" value="1"/>
</dbReference>
<dbReference type="EnsemblMetazoa" id="LLOJ000789-RA">
    <property type="protein sequence ID" value="LLOJ000789-PA"/>
    <property type="gene ID" value="LLOJ000789"/>
</dbReference>
<evidence type="ECO:0000313" key="10">
    <source>
        <dbReference type="Proteomes" id="UP000092461"/>
    </source>
</evidence>
<dbReference type="GO" id="GO:0046933">
    <property type="term" value="F:proton-transporting ATP synthase activity, rotational mechanism"/>
    <property type="evidence" value="ECO:0007669"/>
    <property type="project" value="InterPro"/>
</dbReference>
<dbReference type="PRINTS" id="PR00125">
    <property type="entry name" value="ATPASEDELTA"/>
</dbReference>
<reference evidence="9" key="1">
    <citation type="submission" date="2020-05" db="UniProtKB">
        <authorList>
            <consortium name="EnsemblMetazoa"/>
        </authorList>
    </citation>
    <scope>IDENTIFICATION</scope>
    <source>
        <strain evidence="9">Jacobina</strain>
    </source>
</reference>
<evidence type="ECO:0000256" key="4">
    <source>
        <dbReference type="ARBA" id="ARBA00022781"/>
    </source>
</evidence>
<comment type="subcellular location">
    <subcellularLocation>
        <location evidence="1">Membrane</location>
    </subcellularLocation>
</comment>
<keyword evidence="10" id="KW-1185">Reference proteome</keyword>
<evidence type="ECO:0000256" key="7">
    <source>
        <dbReference type="ARBA" id="ARBA00023310"/>
    </source>
</evidence>
<protein>
    <recommendedName>
        <fullName evidence="8">Oligomycin sensitivity conferral protein</fullName>
    </recommendedName>
</protein>
<keyword evidence="5" id="KW-0406">Ion transport</keyword>
<keyword evidence="6" id="KW-0472">Membrane</keyword>
<dbReference type="EMBL" id="AJWK01003163">
    <property type="status" value="NOT_ANNOTATED_CDS"/>
    <property type="molecule type" value="Genomic_DNA"/>
</dbReference>
<evidence type="ECO:0000256" key="8">
    <source>
        <dbReference type="ARBA" id="ARBA00033369"/>
    </source>
</evidence>
<comment type="similarity">
    <text evidence="2">Belongs to the ATPase delta chain family.</text>
</comment>
<dbReference type="Gene3D" id="1.10.520.20">
    <property type="entry name" value="N-terminal domain of the delta subunit of the F1F0-ATP synthase"/>
    <property type="match status" value="1"/>
</dbReference>
<dbReference type="InterPro" id="IPR000711">
    <property type="entry name" value="ATPase_OSCP/dsu"/>
</dbReference>
<dbReference type="PANTHER" id="PTHR11910">
    <property type="entry name" value="ATP SYNTHASE DELTA CHAIN"/>
    <property type="match status" value="1"/>
</dbReference>
<dbReference type="VEuPathDB" id="VectorBase:LLOJ000789"/>
<keyword evidence="7" id="KW-0066">ATP synthesis</keyword>
<dbReference type="NCBIfam" id="TIGR01145">
    <property type="entry name" value="ATP_synt_delta"/>
    <property type="match status" value="1"/>
</dbReference>
<evidence type="ECO:0000313" key="9">
    <source>
        <dbReference type="EnsemblMetazoa" id="LLOJ000789-PA"/>
    </source>
</evidence>
<dbReference type="VEuPathDB" id="VectorBase:LLONM1_008727"/>
<name>A0A1B0CA17_LUTLO</name>
<dbReference type="SUPFAM" id="SSF47928">
    <property type="entry name" value="N-terminal domain of the delta subunit of the F1F0-ATP synthase"/>
    <property type="match status" value="1"/>
</dbReference>
<evidence type="ECO:0000256" key="6">
    <source>
        <dbReference type="ARBA" id="ARBA00023136"/>
    </source>
</evidence>
<dbReference type="HAMAP" id="MF_01416">
    <property type="entry name" value="ATP_synth_delta_bact"/>
    <property type="match status" value="1"/>
</dbReference>
<dbReference type="Proteomes" id="UP000092461">
    <property type="component" value="Unassembled WGS sequence"/>
</dbReference>
<evidence type="ECO:0000256" key="1">
    <source>
        <dbReference type="ARBA" id="ARBA00004370"/>
    </source>
</evidence>
<evidence type="ECO:0000256" key="5">
    <source>
        <dbReference type="ARBA" id="ARBA00023065"/>
    </source>
</evidence>
<organism evidence="9 10">
    <name type="scientific">Lutzomyia longipalpis</name>
    <name type="common">Sand fly</name>
    <dbReference type="NCBI Taxonomy" id="7200"/>
    <lineage>
        <taxon>Eukaryota</taxon>
        <taxon>Metazoa</taxon>
        <taxon>Ecdysozoa</taxon>
        <taxon>Arthropoda</taxon>
        <taxon>Hexapoda</taxon>
        <taxon>Insecta</taxon>
        <taxon>Pterygota</taxon>
        <taxon>Neoptera</taxon>
        <taxon>Endopterygota</taxon>
        <taxon>Diptera</taxon>
        <taxon>Nematocera</taxon>
        <taxon>Psychodoidea</taxon>
        <taxon>Psychodidae</taxon>
        <taxon>Lutzomyia</taxon>
        <taxon>Lutzomyia</taxon>
    </lineage>
</organism>
<accession>A0A1B0CA17</accession>
<evidence type="ECO:0000256" key="3">
    <source>
        <dbReference type="ARBA" id="ARBA00022448"/>
    </source>
</evidence>
<proteinExistence type="inferred from homology"/>